<reference evidence="1" key="1">
    <citation type="submission" date="2017-07" db="EMBL/GenBank/DDBJ databases">
        <title>Taro Niue Genome Assembly and Annotation.</title>
        <authorList>
            <person name="Atibalentja N."/>
            <person name="Keating K."/>
            <person name="Fields C.J."/>
        </authorList>
    </citation>
    <scope>NUCLEOTIDE SEQUENCE</scope>
    <source>
        <strain evidence="1">Niue_2</strain>
        <tissue evidence="1">Leaf</tissue>
    </source>
</reference>
<comment type="caution">
    <text evidence="1">The sequence shown here is derived from an EMBL/GenBank/DDBJ whole genome shotgun (WGS) entry which is preliminary data.</text>
</comment>
<dbReference type="Proteomes" id="UP000652761">
    <property type="component" value="Unassembled WGS sequence"/>
</dbReference>
<evidence type="ECO:0000313" key="1">
    <source>
        <dbReference type="EMBL" id="MQM14933.1"/>
    </source>
</evidence>
<dbReference type="OrthoDB" id="1716112at2759"/>
<gene>
    <name evidence="1" type="ORF">Taro_047868</name>
</gene>
<protein>
    <submittedName>
        <fullName evidence="1">Uncharacterized protein</fullName>
    </submittedName>
</protein>
<evidence type="ECO:0000313" key="2">
    <source>
        <dbReference type="Proteomes" id="UP000652761"/>
    </source>
</evidence>
<sequence>GQNQVVEWVHLESIREKEEAASQETLPESRHKSSLFAADVGSSGVSVSGRRKETIVGLNHFISEAPMDHENMRGTIGKCDGSRNGHPILSPAFNFVVQLPQRLQSCLKSQLKQSMKNEEGANITSTLKVERESDSAWAVNLEKQLQAWKDNPAWQNQPPDIKVLNNFFFLSVRV</sequence>
<dbReference type="EMBL" id="NMUH01006293">
    <property type="protein sequence ID" value="MQM14933.1"/>
    <property type="molecule type" value="Genomic_DNA"/>
</dbReference>
<keyword evidence="2" id="KW-1185">Reference proteome</keyword>
<accession>A0A843WU49</accession>
<dbReference type="AlphaFoldDB" id="A0A843WU49"/>
<proteinExistence type="predicted"/>
<feature type="non-terminal residue" evidence="1">
    <location>
        <position position="1"/>
    </location>
</feature>
<organism evidence="1 2">
    <name type="scientific">Colocasia esculenta</name>
    <name type="common">Wild taro</name>
    <name type="synonym">Arum esculentum</name>
    <dbReference type="NCBI Taxonomy" id="4460"/>
    <lineage>
        <taxon>Eukaryota</taxon>
        <taxon>Viridiplantae</taxon>
        <taxon>Streptophyta</taxon>
        <taxon>Embryophyta</taxon>
        <taxon>Tracheophyta</taxon>
        <taxon>Spermatophyta</taxon>
        <taxon>Magnoliopsida</taxon>
        <taxon>Liliopsida</taxon>
        <taxon>Araceae</taxon>
        <taxon>Aroideae</taxon>
        <taxon>Colocasieae</taxon>
        <taxon>Colocasia</taxon>
    </lineage>
</organism>
<name>A0A843WU49_COLES</name>